<feature type="compositionally biased region" description="Low complexity" evidence="1">
    <location>
        <begin position="61"/>
        <end position="74"/>
    </location>
</feature>
<name>A0A4S8LS74_DENBC</name>
<evidence type="ECO:0000256" key="1">
    <source>
        <dbReference type="SAM" id="MobiDB-lite"/>
    </source>
</evidence>
<dbReference type="Proteomes" id="UP000297245">
    <property type="component" value="Unassembled WGS sequence"/>
</dbReference>
<reference evidence="2 3" key="1">
    <citation type="journal article" date="2019" name="Nat. Ecol. Evol.">
        <title>Megaphylogeny resolves global patterns of mushroom evolution.</title>
        <authorList>
            <person name="Varga T."/>
            <person name="Krizsan K."/>
            <person name="Foldi C."/>
            <person name="Dima B."/>
            <person name="Sanchez-Garcia M."/>
            <person name="Sanchez-Ramirez S."/>
            <person name="Szollosi G.J."/>
            <person name="Szarkandi J.G."/>
            <person name="Papp V."/>
            <person name="Albert L."/>
            <person name="Andreopoulos W."/>
            <person name="Angelini C."/>
            <person name="Antonin V."/>
            <person name="Barry K.W."/>
            <person name="Bougher N.L."/>
            <person name="Buchanan P."/>
            <person name="Buyck B."/>
            <person name="Bense V."/>
            <person name="Catcheside P."/>
            <person name="Chovatia M."/>
            <person name="Cooper J."/>
            <person name="Damon W."/>
            <person name="Desjardin D."/>
            <person name="Finy P."/>
            <person name="Geml J."/>
            <person name="Haridas S."/>
            <person name="Hughes K."/>
            <person name="Justo A."/>
            <person name="Karasinski D."/>
            <person name="Kautmanova I."/>
            <person name="Kiss B."/>
            <person name="Kocsube S."/>
            <person name="Kotiranta H."/>
            <person name="LaButti K.M."/>
            <person name="Lechner B.E."/>
            <person name="Liimatainen K."/>
            <person name="Lipzen A."/>
            <person name="Lukacs Z."/>
            <person name="Mihaltcheva S."/>
            <person name="Morgado L.N."/>
            <person name="Niskanen T."/>
            <person name="Noordeloos M.E."/>
            <person name="Ohm R.A."/>
            <person name="Ortiz-Santana B."/>
            <person name="Ovrebo C."/>
            <person name="Racz N."/>
            <person name="Riley R."/>
            <person name="Savchenko A."/>
            <person name="Shiryaev A."/>
            <person name="Soop K."/>
            <person name="Spirin V."/>
            <person name="Szebenyi C."/>
            <person name="Tomsovsky M."/>
            <person name="Tulloss R.E."/>
            <person name="Uehling J."/>
            <person name="Grigoriev I.V."/>
            <person name="Vagvolgyi C."/>
            <person name="Papp T."/>
            <person name="Martin F.M."/>
            <person name="Miettinen O."/>
            <person name="Hibbett D.S."/>
            <person name="Nagy L.G."/>
        </authorList>
    </citation>
    <scope>NUCLEOTIDE SEQUENCE [LARGE SCALE GENOMIC DNA]</scope>
    <source>
        <strain evidence="2 3">CBS 962.96</strain>
    </source>
</reference>
<sequence length="632" mass="68618">MPPLPDRQALENMKRADLQKLCKDFGVKANLKTENIINLLLDTYDSKDSKTTRSHSEQPTRRSVSTRMSSRSSTAHGRTSSVIIHDIDEEDSGSADNAPEDHERFSDPPPEPPQPQARIRKAKDTQIRLGVGRPVAVGGKGARAITKSLSMSKSKRGRNSRTVRPIEATIPEETTAQKHVEPEPVPETADDSQPEPGPSHQATESHSEAQDATSTQSPVDIDKRISDAIQPLYQQLKTLKSEFDQVQSLKNEMAQLQSKLADAQRWKEQVDSLTVEVKELRQKAADVDSLTAELKLLKQQNAASTSGSSISSDENMSGFRTPTMTKAPIPALATSMHVDPSTSSAVNVAPILLGKRHRDSTSSEMTGVVEQSREDEFTDSELAKRVLRPDKKRPRLTLESSDMSSENQAGPSTSLLPPVGDAPRVPSFTVFSGPEPDDSYIDPPPPTTPLPDFYGPPSTNAVAGPSRQGTTTTTATTTQHAAENQHPFGFSFVPVPPTPGADLYSFPYPEPPQSPTPTGTANLPTLRRGSRERSDVFQSFGLPSPERPRSRIQSSSRARSREPTITLGGTIDPVALSGEVSSLVARELDEDGSGHGTSVKRTMYGTELEGDTRFGDFGVEGVANGFWTKGRY</sequence>
<feature type="region of interest" description="Disordered" evidence="1">
    <location>
        <begin position="299"/>
        <end position="323"/>
    </location>
</feature>
<evidence type="ECO:0000313" key="2">
    <source>
        <dbReference type="EMBL" id="THU91748.1"/>
    </source>
</evidence>
<proteinExistence type="predicted"/>
<feature type="compositionally biased region" description="Basic and acidic residues" evidence="1">
    <location>
        <begin position="371"/>
        <end position="389"/>
    </location>
</feature>
<organism evidence="2 3">
    <name type="scientific">Dendrothele bispora (strain CBS 962.96)</name>
    <dbReference type="NCBI Taxonomy" id="1314807"/>
    <lineage>
        <taxon>Eukaryota</taxon>
        <taxon>Fungi</taxon>
        <taxon>Dikarya</taxon>
        <taxon>Basidiomycota</taxon>
        <taxon>Agaricomycotina</taxon>
        <taxon>Agaricomycetes</taxon>
        <taxon>Agaricomycetidae</taxon>
        <taxon>Agaricales</taxon>
        <taxon>Agaricales incertae sedis</taxon>
        <taxon>Dendrothele</taxon>
    </lineage>
</organism>
<feature type="region of interest" description="Disordered" evidence="1">
    <location>
        <begin position="41"/>
        <end position="223"/>
    </location>
</feature>
<keyword evidence="3" id="KW-1185">Reference proteome</keyword>
<feature type="compositionally biased region" description="Basic and acidic residues" evidence="1">
    <location>
        <begin position="44"/>
        <end position="60"/>
    </location>
</feature>
<feature type="region of interest" description="Disordered" evidence="1">
    <location>
        <begin position="356"/>
        <end position="479"/>
    </location>
</feature>
<gene>
    <name evidence="2" type="ORF">K435DRAFT_801014</name>
</gene>
<dbReference type="OrthoDB" id="3258416at2759"/>
<dbReference type="EMBL" id="ML179298">
    <property type="protein sequence ID" value="THU91748.1"/>
    <property type="molecule type" value="Genomic_DNA"/>
</dbReference>
<dbReference type="AlphaFoldDB" id="A0A4S8LS74"/>
<feature type="compositionally biased region" description="Polar residues" evidence="1">
    <location>
        <begin position="313"/>
        <end position="323"/>
    </location>
</feature>
<feature type="compositionally biased region" description="Polar residues" evidence="1">
    <location>
        <begin position="398"/>
        <end position="415"/>
    </location>
</feature>
<protein>
    <submittedName>
        <fullName evidence="2">Uncharacterized protein</fullName>
    </submittedName>
</protein>
<accession>A0A4S8LS74</accession>
<evidence type="ECO:0000313" key="3">
    <source>
        <dbReference type="Proteomes" id="UP000297245"/>
    </source>
</evidence>
<feature type="region of interest" description="Disordered" evidence="1">
    <location>
        <begin position="501"/>
        <end position="572"/>
    </location>
</feature>